<reference evidence="3 4" key="1">
    <citation type="submission" date="2017-06" db="EMBL/GenBank/DDBJ databases">
        <authorList>
            <person name="Kim H.J."/>
            <person name="Triplett B.A."/>
        </authorList>
    </citation>
    <scope>NUCLEOTIDE SEQUENCE [LARGE SCALE GENOMIC DNA]</scope>
    <source>
        <strain evidence="3 4">13146</strain>
    </source>
</reference>
<evidence type="ECO:0000313" key="4">
    <source>
        <dbReference type="Proteomes" id="UP000198157"/>
    </source>
</evidence>
<feature type="domain" description="Putative zinc-ribbon" evidence="2">
    <location>
        <begin position="62"/>
        <end position="83"/>
    </location>
</feature>
<dbReference type="EMBL" id="NIVS01000020">
    <property type="protein sequence ID" value="OWQ54025.1"/>
    <property type="molecule type" value="Genomic_DNA"/>
</dbReference>
<accession>A0A246HP04</accession>
<evidence type="ECO:0000313" key="3">
    <source>
        <dbReference type="EMBL" id="OWQ54025.1"/>
    </source>
</evidence>
<keyword evidence="1" id="KW-1133">Transmembrane helix</keyword>
<evidence type="ECO:0000259" key="2">
    <source>
        <dbReference type="Pfam" id="PF13248"/>
    </source>
</evidence>
<sequence>MIKAGKAEGGKWMRPASGVEARWLGHIRKRLGARAEMSLGVHVHYWSYNPNSNQGESRMALITCPECGHTISTTARACPSCGAAQTPSPVDPQSAAPIAPAKKAAGCGTFVLIGGVGFAVVIVILIMIGSSPQAKEKGRERDAIALCWKEYERKSLDPGTQRFIASACELMEKDFRTKHGVEP</sequence>
<feature type="transmembrane region" description="Helical" evidence="1">
    <location>
        <begin position="110"/>
        <end position="129"/>
    </location>
</feature>
<keyword evidence="1" id="KW-0812">Transmembrane</keyword>
<evidence type="ECO:0000256" key="1">
    <source>
        <dbReference type="SAM" id="Phobius"/>
    </source>
</evidence>
<dbReference type="Proteomes" id="UP000198157">
    <property type="component" value="Unassembled WGS sequence"/>
</dbReference>
<name>A0A246HP04_STEMA</name>
<dbReference type="OrthoDB" id="7068807at2"/>
<keyword evidence="1" id="KW-0472">Membrane</keyword>
<proteinExistence type="predicted"/>
<protein>
    <recommendedName>
        <fullName evidence="2">Putative zinc-ribbon domain-containing protein</fullName>
    </recommendedName>
</protein>
<gene>
    <name evidence="3" type="ORF">CEE60_10240</name>
</gene>
<organism evidence="3 4">
    <name type="scientific">Stenotrophomonas maltophilia</name>
    <name type="common">Pseudomonas maltophilia</name>
    <name type="synonym">Xanthomonas maltophilia</name>
    <dbReference type="NCBI Taxonomy" id="40324"/>
    <lineage>
        <taxon>Bacteria</taxon>
        <taxon>Pseudomonadati</taxon>
        <taxon>Pseudomonadota</taxon>
        <taxon>Gammaproteobacteria</taxon>
        <taxon>Lysobacterales</taxon>
        <taxon>Lysobacteraceae</taxon>
        <taxon>Stenotrophomonas</taxon>
        <taxon>Stenotrophomonas maltophilia group</taxon>
    </lineage>
</organism>
<comment type="caution">
    <text evidence="3">The sequence shown here is derived from an EMBL/GenBank/DDBJ whole genome shotgun (WGS) entry which is preliminary data.</text>
</comment>
<dbReference type="InterPro" id="IPR059113">
    <property type="entry name" value="Znf_ribbon"/>
</dbReference>
<dbReference type="AlphaFoldDB" id="A0A246HP04"/>
<dbReference type="Pfam" id="PF13248">
    <property type="entry name" value="Zn_ribbon_3"/>
    <property type="match status" value="1"/>
</dbReference>